<evidence type="ECO:0000313" key="2">
    <source>
        <dbReference type="Proteomes" id="UP001280121"/>
    </source>
</evidence>
<reference evidence="1" key="1">
    <citation type="journal article" date="2023" name="Plant J.">
        <title>Genome sequences and population genomics provide insights into the demographic history, inbreeding, and mutation load of two 'living fossil' tree species of Dipteronia.</title>
        <authorList>
            <person name="Feng Y."/>
            <person name="Comes H.P."/>
            <person name="Chen J."/>
            <person name="Zhu S."/>
            <person name="Lu R."/>
            <person name="Zhang X."/>
            <person name="Li P."/>
            <person name="Qiu J."/>
            <person name="Olsen K.M."/>
            <person name="Qiu Y."/>
        </authorList>
    </citation>
    <scope>NUCLEOTIDE SEQUENCE</scope>
    <source>
        <strain evidence="1">KIB01</strain>
    </source>
</reference>
<organism evidence="1 2">
    <name type="scientific">Dipteronia dyeriana</name>
    <dbReference type="NCBI Taxonomy" id="168575"/>
    <lineage>
        <taxon>Eukaryota</taxon>
        <taxon>Viridiplantae</taxon>
        <taxon>Streptophyta</taxon>
        <taxon>Embryophyta</taxon>
        <taxon>Tracheophyta</taxon>
        <taxon>Spermatophyta</taxon>
        <taxon>Magnoliopsida</taxon>
        <taxon>eudicotyledons</taxon>
        <taxon>Gunneridae</taxon>
        <taxon>Pentapetalae</taxon>
        <taxon>rosids</taxon>
        <taxon>malvids</taxon>
        <taxon>Sapindales</taxon>
        <taxon>Sapindaceae</taxon>
        <taxon>Hippocastanoideae</taxon>
        <taxon>Acereae</taxon>
        <taxon>Dipteronia</taxon>
    </lineage>
</organism>
<gene>
    <name evidence="1" type="ORF">Ddye_014168</name>
</gene>
<accession>A0AAE0CKB6</accession>
<dbReference type="AlphaFoldDB" id="A0AAE0CKB6"/>
<dbReference type="EMBL" id="JANJYI010000004">
    <property type="protein sequence ID" value="KAK2654312.1"/>
    <property type="molecule type" value="Genomic_DNA"/>
</dbReference>
<keyword evidence="2" id="KW-1185">Reference proteome</keyword>
<sequence>MRPLLPSIPLCYLNNSETILVTLWTRLMFWDSEDEEFKEVEIGCIQDGWSVENVFVESLVSPNRINGFTNEAAYDMLNTSGFGRNDTHKCVTVSPEILEEYLKFQCPNIYLFILIETSQ</sequence>
<name>A0AAE0CKB6_9ROSI</name>
<comment type="caution">
    <text evidence="1">The sequence shown here is derived from an EMBL/GenBank/DDBJ whole genome shotgun (WGS) entry which is preliminary data.</text>
</comment>
<dbReference type="Proteomes" id="UP001280121">
    <property type="component" value="Unassembled WGS sequence"/>
</dbReference>
<proteinExistence type="predicted"/>
<protein>
    <submittedName>
        <fullName evidence="1">Uncharacterized protein</fullName>
    </submittedName>
</protein>
<evidence type="ECO:0000313" key="1">
    <source>
        <dbReference type="EMBL" id="KAK2654312.1"/>
    </source>
</evidence>